<comment type="pathway">
    <text evidence="12">Steroid hormone biosynthesis; dafachronic acid biosynthesis.</text>
</comment>
<dbReference type="Pfam" id="PF00355">
    <property type="entry name" value="Rieske"/>
    <property type="match status" value="1"/>
</dbReference>
<evidence type="ECO:0000256" key="8">
    <source>
        <dbReference type="ARBA" id="ARBA00023002"/>
    </source>
</evidence>
<feature type="transmembrane region" description="Helical" evidence="17">
    <location>
        <begin position="6"/>
        <end position="30"/>
    </location>
</feature>
<keyword evidence="9" id="KW-0408">Iron</keyword>
<evidence type="ECO:0000256" key="9">
    <source>
        <dbReference type="ARBA" id="ARBA00023004"/>
    </source>
</evidence>
<dbReference type="SUPFAM" id="SSF55961">
    <property type="entry name" value="Bet v1-like"/>
    <property type="match status" value="1"/>
</dbReference>
<comment type="similarity">
    <text evidence="13">Belongs to the cholesterol 7-desaturase family.</text>
</comment>
<dbReference type="SUPFAM" id="SSF50022">
    <property type="entry name" value="ISP domain"/>
    <property type="match status" value="1"/>
</dbReference>
<dbReference type="Gene3D" id="3.90.380.10">
    <property type="entry name" value="Naphthalene 1,2-dioxygenase Alpha Subunit, Chain A, domain 1"/>
    <property type="match status" value="1"/>
</dbReference>
<accession>A0A9C6XS07</accession>
<proteinExistence type="inferred from homology"/>
<keyword evidence="7 17" id="KW-1133">Transmembrane helix</keyword>
<keyword evidence="4 17" id="KW-0812">Transmembrane</keyword>
<comment type="subcellular location">
    <subcellularLocation>
        <location evidence="2">Membrane</location>
    </subcellularLocation>
</comment>
<dbReference type="GO" id="GO:0005737">
    <property type="term" value="C:cytoplasm"/>
    <property type="evidence" value="ECO:0007669"/>
    <property type="project" value="TreeGrafter"/>
</dbReference>
<dbReference type="OrthoDB" id="426882at2759"/>
<dbReference type="Gene3D" id="2.102.10.10">
    <property type="entry name" value="Rieske [2Fe-2S] iron-sulphur domain"/>
    <property type="match status" value="1"/>
</dbReference>
<dbReference type="AlphaFoldDB" id="A0A9C6XS07"/>
<dbReference type="RefSeq" id="XP_052128969.1">
    <property type="nucleotide sequence ID" value="XM_052273009.1"/>
</dbReference>
<dbReference type="PROSITE" id="PS51296">
    <property type="entry name" value="RIESKE"/>
    <property type="match status" value="1"/>
</dbReference>
<dbReference type="GO" id="GO:0008203">
    <property type="term" value="P:cholesterol metabolic process"/>
    <property type="evidence" value="ECO:0007669"/>
    <property type="project" value="InterPro"/>
</dbReference>
<evidence type="ECO:0000256" key="3">
    <source>
        <dbReference type="ARBA" id="ARBA00004972"/>
    </source>
</evidence>
<keyword evidence="6" id="KW-0479">Metal-binding</keyword>
<organism evidence="19 20">
    <name type="scientific">Frankliniella occidentalis</name>
    <name type="common">Western flower thrips</name>
    <name type="synonym">Euthrips occidentalis</name>
    <dbReference type="NCBI Taxonomy" id="133901"/>
    <lineage>
        <taxon>Eukaryota</taxon>
        <taxon>Metazoa</taxon>
        <taxon>Ecdysozoa</taxon>
        <taxon>Arthropoda</taxon>
        <taxon>Hexapoda</taxon>
        <taxon>Insecta</taxon>
        <taxon>Pterygota</taxon>
        <taxon>Neoptera</taxon>
        <taxon>Paraneoptera</taxon>
        <taxon>Thysanoptera</taxon>
        <taxon>Terebrantia</taxon>
        <taxon>Thripoidea</taxon>
        <taxon>Thripidae</taxon>
        <taxon>Frankliniella</taxon>
    </lineage>
</organism>
<dbReference type="InterPro" id="IPR036922">
    <property type="entry name" value="Rieske_2Fe-2S_sf"/>
</dbReference>
<evidence type="ECO:0000256" key="2">
    <source>
        <dbReference type="ARBA" id="ARBA00004370"/>
    </source>
</evidence>
<dbReference type="InterPro" id="IPR050584">
    <property type="entry name" value="Cholesterol_7-desaturase"/>
</dbReference>
<keyword evidence="8" id="KW-0560">Oxidoreductase</keyword>
<evidence type="ECO:0000256" key="15">
    <source>
        <dbReference type="ARBA" id="ARBA00047853"/>
    </source>
</evidence>
<protein>
    <recommendedName>
        <fullName evidence="14">cholesterol 7-desaturase</fullName>
        <ecNumber evidence="14">1.14.19.21</ecNumber>
    </recommendedName>
</protein>
<dbReference type="GO" id="GO:0046872">
    <property type="term" value="F:metal ion binding"/>
    <property type="evidence" value="ECO:0007669"/>
    <property type="project" value="UniProtKB-KW"/>
</dbReference>
<feature type="domain" description="Rieske" evidence="18">
    <location>
        <begin position="82"/>
        <end position="185"/>
    </location>
</feature>
<dbReference type="Proteomes" id="UP000504606">
    <property type="component" value="Unplaced"/>
</dbReference>
<evidence type="ECO:0000256" key="4">
    <source>
        <dbReference type="ARBA" id="ARBA00022692"/>
    </source>
</evidence>
<evidence type="ECO:0000256" key="11">
    <source>
        <dbReference type="ARBA" id="ARBA00023136"/>
    </source>
</evidence>
<evidence type="ECO:0000313" key="20">
    <source>
        <dbReference type="RefSeq" id="XP_052128969.1"/>
    </source>
</evidence>
<dbReference type="KEGG" id="foc:113215852"/>
<reference evidence="20" key="1">
    <citation type="submission" date="2025-08" db="UniProtKB">
        <authorList>
            <consortium name="RefSeq"/>
        </authorList>
    </citation>
    <scope>IDENTIFICATION</scope>
    <source>
        <tissue evidence="20">Whole organism</tissue>
    </source>
</reference>
<evidence type="ECO:0000256" key="17">
    <source>
        <dbReference type="SAM" id="Phobius"/>
    </source>
</evidence>
<dbReference type="GO" id="GO:0170056">
    <property type="term" value="F:cholesterol 7-desaturase [NAD(P)H] activity"/>
    <property type="evidence" value="ECO:0007669"/>
    <property type="project" value="UniProtKB-EC"/>
</dbReference>
<dbReference type="EC" id="1.14.19.21" evidence="14"/>
<gene>
    <name evidence="20" type="primary">LOC113215852</name>
</gene>
<evidence type="ECO:0000256" key="10">
    <source>
        <dbReference type="ARBA" id="ARBA00023014"/>
    </source>
</evidence>
<dbReference type="GeneID" id="113215852"/>
<evidence type="ECO:0000259" key="18">
    <source>
        <dbReference type="PROSITE" id="PS51296"/>
    </source>
</evidence>
<dbReference type="PANTHER" id="PTHR21266">
    <property type="entry name" value="IRON-SULFUR DOMAIN CONTAINING PROTEIN"/>
    <property type="match status" value="1"/>
</dbReference>
<dbReference type="InterPro" id="IPR045605">
    <property type="entry name" value="KshA-like_C"/>
</dbReference>
<keyword evidence="19" id="KW-1185">Reference proteome</keyword>
<evidence type="ECO:0000256" key="5">
    <source>
        <dbReference type="ARBA" id="ARBA00022714"/>
    </source>
</evidence>
<evidence type="ECO:0000256" key="14">
    <source>
        <dbReference type="ARBA" id="ARBA00026095"/>
    </source>
</evidence>
<evidence type="ECO:0000256" key="1">
    <source>
        <dbReference type="ARBA" id="ARBA00001962"/>
    </source>
</evidence>
<evidence type="ECO:0000313" key="19">
    <source>
        <dbReference type="Proteomes" id="UP000504606"/>
    </source>
</evidence>
<dbReference type="GO" id="GO:0016020">
    <property type="term" value="C:membrane"/>
    <property type="evidence" value="ECO:0007669"/>
    <property type="project" value="UniProtKB-SubCell"/>
</dbReference>
<dbReference type="Pfam" id="PF19298">
    <property type="entry name" value="KshA_C"/>
    <property type="match status" value="1"/>
</dbReference>
<dbReference type="InterPro" id="IPR017941">
    <property type="entry name" value="Rieske_2Fe-2S"/>
</dbReference>
<keyword evidence="10" id="KW-0411">Iron-sulfur</keyword>
<keyword evidence="11 17" id="KW-0472">Membrane</keyword>
<dbReference type="GO" id="GO:0051537">
    <property type="term" value="F:2 iron, 2 sulfur cluster binding"/>
    <property type="evidence" value="ECO:0007669"/>
    <property type="project" value="UniProtKB-KW"/>
</dbReference>
<name>A0A9C6XS07_FRAOC</name>
<evidence type="ECO:0000256" key="7">
    <source>
        <dbReference type="ARBA" id="ARBA00022989"/>
    </source>
</evidence>
<comment type="pathway">
    <text evidence="3">Hormone biosynthesis.</text>
</comment>
<sequence length="401" mass="45651">MDPLTAVVPGFFGASTIAVVVLICVVYYYLVLPMDFTRDIDGVGYDFPNRHLDGKTRAAMVRDAIRKRKTGRLLPVYPNGWFGIIESCRLGPGEVRLVNALGQNLAVFRSESGEAHVLDAYCPHMGANMAVGGRVKGDCLECPFHEWQFSGHNGKCVAIPYAQKVPDFAKVRRWDSREVNGSVFVWHHAEGDPPSWVVEPIAVIEDKSWTYVGRNEFNVTSHIQDIPENAADPPHLEAIHAPGMFVASLSRHVWKAEWFPDQTQTHIAHLGLNHEIALSSKVSLFKILVRGDQIGPAYVVLNVQTSIGPIVIVQTVLPLEPLLQRVIHRMYCPWWIVPYARFIMLGESIMFARDIAVWNHKQYMDKPVLVKEDRYIVRFRRWYSQFFSDNSPRFQQDTLDW</sequence>
<evidence type="ECO:0000256" key="16">
    <source>
        <dbReference type="ARBA" id="ARBA00049548"/>
    </source>
</evidence>
<evidence type="ECO:0000256" key="13">
    <source>
        <dbReference type="ARBA" id="ARBA00025729"/>
    </source>
</evidence>
<evidence type="ECO:0000256" key="12">
    <source>
        <dbReference type="ARBA" id="ARBA00025712"/>
    </source>
</evidence>
<comment type="catalytic activity">
    <reaction evidence="15">
        <text>cholesterol + NADH + O2 + H(+) = 7-dehydrocholesterol + NAD(+) + 2 H2O</text>
        <dbReference type="Rhea" id="RHEA:51644"/>
        <dbReference type="ChEBI" id="CHEBI:15377"/>
        <dbReference type="ChEBI" id="CHEBI:15378"/>
        <dbReference type="ChEBI" id="CHEBI:15379"/>
        <dbReference type="ChEBI" id="CHEBI:16113"/>
        <dbReference type="ChEBI" id="CHEBI:17759"/>
        <dbReference type="ChEBI" id="CHEBI:57540"/>
        <dbReference type="ChEBI" id="CHEBI:57945"/>
        <dbReference type="EC" id="1.14.19.21"/>
    </reaction>
    <physiologicalReaction direction="left-to-right" evidence="15">
        <dbReference type="Rhea" id="RHEA:51645"/>
    </physiologicalReaction>
</comment>
<comment type="catalytic activity">
    <reaction evidence="16">
        <text>cholesterol + NADPH + O2 + H(+) = 7-dehydrocholesterol + NADP(+) + 2 H2O</text>
        <dbReference type="Rhea" id="RHEA:45024"/>
        <dbReference type="ChEBI" id="CHEBI:15377"/>
        <dbReference type="ChEBI" id="CHEBI:15378"/>
        <dbReference type="ChEBI" id="CHEBI:15379"/>
        <dbReference type="ChEBI" id="CHEBI:16113"/>
        <dbReference type="ChEBI" id="CHEBI:17759"/>
        <dbReference type="ChEBI" id="CHEBI:57783"/>
        <dbReference type="ChEBI" id="CHEBI:58349"/>
        <dbReference type="EC" id="1.14.19.21"/>
    </reaction>
    <physiologicalReaction direction="left-to-right" evidence="16">
        <dbReference type="Rhea" id="RHEA:45025"/>
    </physiologicalReaction>
</comment>
<comment type="cofactor">
    <cofactor evidence="1">
        <name>Fe cation</name>
        <dbReference type="ChEBI" id="CHEBI:24875"/>
    </cofactor>
</comment>
<evidence type="ECO:0000256" key="6">
    <source>
        <dbReference type="ARBA" id="ARBA00022723"/>
    </source>
</evidence>
<dbReference type="PANTHER" id="PTHR21266:SF32">
    <property type="entry name" value="CHOLESTEROL 7-DESATURASE NVD"/>
    <property type="match status" value="1"/>
</dbReference>
<keyword evidence="5" id="KW-0001">2Fe-2S</keyword>